<feature type="non-terminal residue" evidence="1">
    <location>
        <position position="100"/>
    </location>
</feature>
<comment type="caution">
    <text evidence="1">The sequence shown here is derived from an EMBL/GenBank/DDBJ whole genome shotgun (WGS) entry which is preliminary data.</text>
</comment>
<sequence>GMVVTDRAQGVEQAQVIFVRHVVAVPGHDVERRVVELRAPQFAKELLHQFGGLLAVLEVRNRRLKVAGIGQPVAANRPEVWQAQGRAVVLADVTARVAVE</sequence>
<accession>A0A699X180</accession>
<organism evidence="1">
    <name type="scientific">Tanacetum cinerariifolium</name>
    <name type="common">Dalmatian daisy</name>
    <name type="synonym">Chrysanthemum cinerariifolium</name>
    <dbReference type="NCBI Taxonomy" id="118510"/>
    <lineage>
        <taxon>Eukaryota</taxon>
        <taxon>Viridiplantae</taxon>
        <taxon>Streptophyta</taxon>
        <taxon>Embryophyta</taxon>
        <taxon>Tracheophyta</taxon>
        <taxon>Spermatophyta</taxon>
        <taxon>Magnoliopsida</taxon>
        <taxon>eudicotyledons</taxon>
        <taxon>Gunneridae</taxon>
        <taxon>Pentapetalae</taxon>
        <taxon>asterids</taxon>
        <taxon>campanulids</taxon>
        <taxon>Asterales</taxon>
        <taxon>Asteraceae</taxon>
        <taxon>Asteroideae</taxon>
        <taxon>Anthemideae</taxon>
        <taxon>Anthemidinae</taxon>
        <taxon>Tanacetum</taxon>
    </lineage>
</organism>
<proteinExistence type="predicted"/>
<feature type="non-terminal residue" evidence="1">
    <location>
        <position position="1"/>
    </location>
</feature>
<name>A0A699X180_TANCI</name>
<evidence type="ECO:0000313" key="1">
    <source>
        <dbReference type="EMBL" id="GFD53832.1"/>
    </source>
</evidence>
<dbReference type="AlphaFoldDB" id="A0A699X180"/>
<gene>
    <name evidence="1" type="ORF">Tci_925801</name>
</gene>
<reference evidence="1" key="1">
    <citation type="journal article" date="2019" name="Sci. Rep.">
        <title>Draft genome of Tanacetum cinerariifolium, the natural source of mosquito coil.</title>
        <authorList>
            <person name="Yamashiro T."/>
            <person name="Shiraishi A."/>
            <person name="Satake H."/>
            <person name="Nakayama K."/>
        </authorList>
    </citation>
    <scope>NUCLEOTIDE SEQUENCE</scope>
</reference>
<protein>
    <submittedName>
        <fullName evidence="1">Uncharacterized protein</fullName>
    </submittedName>
</protein>
<dbReference type="EMBL" id="BKCJ011799010">
    <property type="protein sequence ID" value="GFD53832.1"/>
    <property type="molecule type" value="Genomic_DNA"/>
</dbReference>